<dbReference type="RefSeq" id="WP_142488053.1">
    <property type="nucleotide sequence ID" value="NZ_CP035382.1"/>
</dbReference>
<dbReference type="Proteomes" id="UP000317812">
    <property type="component" value="Chromosome"/>
</dbReference>
<evidence type="ECO:0000313" key="1">
    <source>
        <dbReference type="EMBL" id="QDK19072.1"/>
    </source>
</evidence>
<proteinExistence type="predicted"/>
<name>A0AAP9AK11_9ENTR</name>
<gene>
    <name evidence="1" type="ORF">ES815_12465</name>
</gene>
<reference evidence="1 2" key="1">
    <citation type="submission" date="2019-01" db="EMBL/GenBank/DDBJ databases">
        <title>Florfenicol resistance in Enterobacteriaceae and whole-genome sequence analysis of florfenicol-resistant Leclercia adecarboxylata strain R25.</title>
        <authorList>
            <person name="Bao Q."/>
            <person name="Ying Y."/>
        </authorList>
    </citation>
    <scope>NUCLEOTIDE SEQUENCE [LARGE SCALE GENOMIC DNA]</scope>
    <source>
        <strain evidence="1 2">R25</strain>
    </source>
</reference>
<evidence type="ECO:0000313" key="2">
    <source>
        <dbReference type="Proteomes" id="UP000317812"/>
    </source>
</evidence>
<protein>
    <submittedName>
        <fullName evidence="1">Uncharacterized protein</fullName>
    </submittedName>
</protein>
<sequence length="151" mass="17327">MVFIFSRSLIAISITALILCGLFISLIASNINGVTVYKETDRYNYYSLTYQEIQNAPRISQNYYFEFQPGDGYAPSNAIIFKDATDPEPLRAYLMKLGYVREQHRLRGMEVWCQPNKEGRGPLYLYVDKHAKEVRLAKIQDQPPCSTPSTT</sequence>
<organism evidence="1 2">
    <name type="scientific">Leclercia adecarboxylata</name>
    <dbReference type="NCBI Taxonomy" id="83655"/>
    <lineage>
        <taxon>Bacteria</taxon>
        <taxon>Pseudomonadati</taxon>
        <taxon>Pseudomonadota</taxon>
        <taxon>Gammaproteobacteria</taxon>
        <taxon>Enterobacterales</taxon>
        <taxon>Enterobacteriaceae</taxon>
        <taxon>Leclercia</taxon>
    </lineage>
</organism>
<dbReference type="EMBL" id="CP035382">
    <property type="protein sequence ID" value="QDK19072.1"/>
    <property type="molecule type" value="Genomic_DNA"/>
</dbReference>
<accession>A0AAP9AK11</accession>
<dbReference type="AlphaFoldDB" id="A0AAP9AK11"/>